<comment type="caution">
    <text evidence="1">The sequence shown here is derived from an EMBL/GenBank/DDBJ whole genome shotgun (WGS) entry which is preliminary data.</text>
</comment>
<gene>
    <name evidence="1" type="ORF">K3G42_028839</name>
</gene>
<reference evidence="1" key="1">
    <citation type="submission" date="2021-08" db="EMBL/GenBank/DDBJ databases">
        <title>The first chromosome-level gecko genome reveals the dynamic sex chromosomes of Neotropical dwarf geckos (Sphaerodactylidae: Sphaerodactylus).</title>
        <authorList>
            <person name="Pinto B.J."/>
            <person name="Keating S.E."/>
            <person name="Gamble T."/>
        </authorList>
    </citation>
    <scope>NUCLEOTIDE SEQUENCE</scope>
    <source>
        <strain evidence="1">TG3544</strain>
    </source>
</reference>
<keyword evidence="2" id="KW-1185">Reference proteome</keyword>
<dbReference type="Proteomes" id="UP000827872">
    <property type="component" value="Linkage Group LG07"/>
</dbReference>
<evidence type="ECO:0000313" key="1">
    <source>
        <dbReference type="EMBL" id="KAH7995843.1"/>
    </source>
</evidence>
<accession>A0ACB8ETK3</accession>
<dbReference type="EMBL" id="CM037620">
    <property type="protein sequence ID" value="KAH7995843.1"/>
    <property type="molecule type" value="Genomic_DNA"/>
</dbReference>
<proteinExistence type="predicted"/>
<protein>
    <submittedName>
        <fullName evidence="1">Uncharacterized protein</fullName>
    </submittedName>
</protein>
<evidence type="ECO:0000313" key="2">
    <source>
        <dbReference type="Proteomes" id="UP000827872"/>
    </source>
</evidence>
<organism evidence="1 2">
    <name type="scientific">Sphaerodactylus townsendi</name>
    <dbReference type="NCBI Taxonomy" id="933632"/>
    <lineage>
        <taxon>Eukaryota</taxon>
        <taxon>Metazoa</taxon>
        <taxon>Chordata</taxon>
        <taxon>Craniata</taxon>
        <taxon>Vertebrata</taxon>
        <taxon>Euteleostomi</taxon>
        <taxon>Lepidosauria</taxon>
        <taxon>Squamata</taxon>
        <taxon>Bifurcata</taxon>
        <taxon>Gekkota</taxon>
        <taxon>Sphaerodactylidae</taxon>
        <taxon>Sphaerodactylus</taxon>
    </lineage>
</organism>
<sequence>MPGHTTTTNGEDWNNRKAAKAPSLLWIGTRQYYIEHGRQDYCLGNEGFTVHFSSFIKHSNKPMKSNKQVDAFIHLPFRMLSFQVYSWCKSKAAPTNTTAEYQSTTPMCSQTSQLSL</sequence>
<name>A0ACB8ETK3_9SAUR</name>